<dbReference type="RefSeq" id="XP_022512634.1">
    <property type="nucleotide sequence ID" value="XM_022655149.1"/>
</dbReference>
<dbReference type="EMBL" id="LVKK01000031">
    <property type="protein sequence ID" value="OAG40682.1"/>
    <property type="molecule type" value="Genomic_DNA"/>
</dbReference>
<name>A0A177FB79_9EURO</name>
<dbReference type="AlphaFoldDB" id="A0A177FB79"/>
<protein>
    <recommendedName>
        <fullName evidence="4">Transcription factor domain-containing protein</fullName>
    </recommendedName>
</protein>
<evidence type="ECO:0000313" key="3">
    <source>
        <dbReference type="Proteomes" id="UP000077002"/>
    </source>
</evidence>
<evidence type="ECO:0008006" key="4">
    <source>
        <dbReference type="Google" id="ProtNLM"/>
    </source>
</evidence>
<accession>A0A177FB79</accession>
<feature type="compositionally biased region" description="Polar residues" evidence="1">
    <location>
        <begin position="1"/>
        <end position="13"/>
    </location>
</feature>
<comment type="caution">
    <text evidence="2">The sequence shown here is derived from an EMBL/GenBank/DDBJ whole genome shotgun (WGS) entry which is preliminary data.</text>
</comment>
<sequence>MRPSKQKTWAQQRLQHRWRAIPPLGKRCPPPAPPPPPPTSDDAAEKQNSTTSDEDTSPPPNPRTILSAARTDPFANYTIPHYAHEAMDHALSFTWPQCLPTDLEKIVIPFRATWMRLVMASPLVLHTFIFATTKQLLCLRGQKEDDMSQLAVRAPSIHQSEALNHARNEIESLEGGPPSDGMILAVIILAVNGTRRQHIPPQPHPVSPLAKTQSLHLFSLLNVVEAHVKAVAQLVSLKGGLGAVDTYGVRDTLLLADIYFSSILGTRPGQVWPTPVTNLVDAGLHSLDARAEHLVSQLGTGFGPFKLDDDLRVVLQLMCDLVVALDHHVRKGSHPPEWSDIILQRNAVQNKLLWLKPSTHEEFVKAGTLNNITRLAANIFSDMVLFPLSPATGIKPRLAGELRRCLRTLPILDIEEYGPPSEFFLWVLTLGGIAASFTRHRGWYIEKLAEYYGEVLVLCKSGSGSESGSDDSILKRMRPFLWWADVCDRPARLLWAQSRDVYDEERSLEGEYPPIST</sequence>
<organism evidence="2 3">
    <name type="scientific">Fonsecaea monophora</name>
    <dbReference type="NCBI Taxonomy" id="254056"/>
    <lineage>
        <taxon>Eukaryota</taxon>
        <taxon>Fungi</taxon>
        <taxon>Dikarya</taxon>
        <taxon>Ascomycota</taxon>
        <taxon>Pezizomycotina</taxon>
        <taxon>Eurotiomycetes</taxon>
        <taxon>Chaetothyriomycetidae</taxon>
        <taxon>Chaetothyriales</taxon>
        <taxon>Herpotrichiellaceae</taxon>
        <taxon>Fonsecaea</taxon>
    </lineage>
</organism>
<dbReference type="GeneID" id="34600346"/>
<evidence type="ECO:0000313" key="2">
    <source>
        <dbReference type="EMBL" id="OAG40682.1"/>
    </source>
</evidence>
<keyword evidence="3" id="KW-1185">Reference proteome</keyword>
<feature type="compositionally biased region" description="Pro residues" evidence="1">
    <location>
        <begin position="28"/>
        <end position="39"/>
    </location>
</feature>
<feature type="region of interest" description="Disordered" evidence="1">
    <location>
        <begin position="1"/>
        <end position="69"/>
    </location>
</feature>
<evidence type="ECO:0000256" key="1">
    <source>
        <dbReference type="SAM" id="MobiDB-lite"/>
    </source>
</evidence>
<gene>
    <name evidence="2" type="ORF">AYO21_05178</name>
</gene>
<proteinExistence type="predicted"/>
<dbReference type="PANTHER" id="PTHR37540">
    <property type="entry name" value="TRANSCRIPTION FACTOR (ACR-2), PUTATIVE-RELATED-RELATED"/>
    <property type="match status" value="1"/>
</dbReference>
<dbReference type="OrthoDB" id="4158087at2759"/>
<reference evidence="2 3" key="1">
    <citation type="submission" date="2016-03" db="EMBL/GenBank/DDBJ databases">
        <title>Draft genome sequence of the Fonsecaea monophora CBS 269.37.</title>
        <authorList>
            <person name="Bombassaro A."/>
            <person name="Vinicius W.A."/>
            <person name="De Hoog S."/>
            <person name="Sun J."/>
            <person name="Souza E.M."/>
            <person name="Raittz R.T."/>
            <person name="Costa F."/>
            <person name="Leao A.C."/>
            <person name="Tadra-Sfeir M.Z."/>
            <person name="Baura V."/>
            <person name="Balsanelli E."/>
            <person name="Pedrosa F.O."/>
            <person name="Moreno L.F."/>
            <person name="Steffens M.B."/>
            <person name="Xi L."/>
            <person name="Bocca A.L."/>
            <person name="Felipe M.S."/>
            <person name="Teixeira M."/>
            <person name="Telles Filho F.Q."/>
            <person name="Azevedo C.M."/>
            <person name="Gomes R."/>
            <person name="Vicente V.A."/>
        </authorList>
    </citation>
    <scope>NUCLEOTIDE SEQUENCE [LARGE SCALE GENOMIC DNA]</scope>
    <source>
        <strain evidence="2 3">CBS 269.37</strain>
    </source>
</reference>
<dbReference type="PANTHER" id="PTHR37540:SF5">
    <property type="entry name" value="TRANSCRIPTION FACTOR DOMAIN-CONTAINING PROTEIN"/>
    <property type="match status" value="1"/>
</dbReference>
<dbReference type="Proteomes" id="UP000077002">
    <property type="component" value="Unassembled WGS sequence"/>
</dbReference>